<proteinExistence type="predicted"/>
<evidence type="ECO:0000313" key="1">
    <source>
        <dbReference type="EMBL" id="SUC39419.1"/>
    </source>
</evidence>
<name>A0A379GEJ6_9PAST</name>
<dbReference type="AlphaFoldDB" id="A0A379GEJ6"/>
<protein>
    <submittedName>
        <fullName evidence="1">Prolyl-tRNA synthase</fullName>
        <ecNumber evidence="1">6.1.1.15</ecNumber>
    </submittedName>
</protein>
<gene>
    <name evidence="1" type="primary">proS_2</name>
    <name evidence="1" type="ORF">NCTC11621_02262</name>
</gene>
<keyword evidence="1" id="KW-0436">Ligase</keyword>
<accession>A0A379GEJ6</accession>
<dbReference type="GO" id="GO:0004827">
    <property type="term" value="F:proline-tRNA ligase activity"/>
    <property type="evidence" value="ECO:0007669"/>
    <property type="project" value="UniProtKB-EC"/>
</dbReference>
<sequence length="51" mass="5558">MMWCFSTESDFAANIELAEAVALGERGAPTEALRLVDTPNAKTIAELVEQF</sequence>
<dbReference type="Proteomes" id="UP000254704">
    <property type="component" value="Unassembled WGS sequence"/>
</dbReference>
<reference evidence="1 2" key="1">
    <citation type="submission" date="2018-06" db="EMBL/GenBank/DDBJ databases">
        <authorList>
            <consortium name="Pathogen Informatics"/>
            <person name="Doyle S."/>
        </authorList>
    </citation>
    <scope>NUCLEOTIDE SEQUENCE [LARGE SCALE GENOMIC DNA]</scope>
    <source>
        <strain evidence="1 2">NCTC11621</strain>
    </source>
</reference>
<evidence type="ECO:0000313" key="2">
    <source>
        <dbReference type="Proteomes" id="UP000254704"/>
    </source>
</evidence>
<dbReference type="EMBL" id="UGTV01000018">
    <property type="protein sequence ID" value="SUC39419.1"/>
    <property type="molecule type" value="Genomic_DNA"/>
</dbReference>
<organism evidence="1 2">
    <name type="scientific">Pasteurella canis</name>
    <dbReference type="NCBI Taxonomy" id="753"/>
    <lineage>
        <taxon>Bacteria</taxon>
        <taxon>Pseudomonadati</taxon>
        <taxon>Pseudomonadota</taxon>
        <taxon>Gammaproteobacteria</taxon>
        <taxon>Pasteurellales</taxon>
        <taxon>Pasteurellaceae</taxon>
        <taxon>Pasteurella</taxon>
    </lineage>
</organism>
<dbReference type="EC" id="6.1.1.15" evidence="1"/>